<dbReference type="EMBL" id="MT631202">
    <property type="protein sequence ID" value="QNO46572.1"/>
    <property type="molecule type" value="Genomic_DNA"/>
</dbReference>
<dbReference type="EC" id="2.7.11.1" evidence="5"/>
<dbReference type="GO" id="GO:0004674">
    <property type="term" value="F:protein serine/threonine kinase activity"/>
    <property type="evidence" value="ECO:0007669"/>
    <property type="project" value="UniProtKB-EC"/>
</dbReference>
<keyword evidence="5" id="KW-0808">Transferase</keyword>
<feature type="domain" description="Histidine kinase/HSP90-like ATPase" evidence="1">
    <location>
        <begin position="33"/>
        <end position="132"/>
    </location>
</feature>
<protein>
    <submittedName>
        <fullName evidence="5">Anti-sigma F factor</fullName>
        <ecNumber evidence="5">2.7.11.1</ecNumber>
    </submittedName>
</protein>
<accession>A0A7G9YEY8</accession>
<dbReference type="InterPro" id="IPR003594">
    <property type="entry name" value="HATPase_dom"/>
</dbReference>
<dbReference type="EMBL" id="MT630927">
    <property type="protein sequence ID" value="QNO44171.1"/>
    <property type="molecule type" value="Genomic_DNA"/>
</dbReference>
<dbReference type="SUPFAM" id="SSF55874">
    <property type="entry name" value="ATPase domain of HSP90 chaperone/DNA topoisomerase II/histidine kinase"/>
    <property type="match status" value="1"/>
</dbReference>
<proteinExistence type="predicted"/>
<dbReference type="AlphaFoldDB" id="A0A7G9YEY8"/>
<dbReference type="EMBL" id="MT631027">
    <property type="protein sequence ID" value="QNO44859.1"/>
    <property type="molecule type" value="Genomic_DNA"/>
</dbReference>
<evidence type="ECO:0000259" key="1">
    <source>
        <dbReference type="SMART" id="SM00387"/>
    </source>
</evidence>
<evidence type="ECO:0000313" key="5">
    <source>
        <dbReference type="EMBL" id="QNO46572.1"/>
    </source>
</evidence>
<dbReference type="InterPro" id="IPR036890">
    <property type="entry name" value="HATPase_C_sf"/>
</dbReference>
<dbReference type="CDD" id="cd16934">
    <property type="entry name" value="HATPase_RsbT-like"/>
    <property type="match status" value="1"/>
</dbReference>
<dbReference type="EMBL" id="MT630918">
    <property type="protein sequence ID" value="QNO44148.1"/>
    <property type="molecule type" value="Genomic_DNA"/>
</dbReference>
<organism evidence="5">
    <name type="scientific">Candidatus Methanogaster sp. ANME-2c ERB4</name>
    <dbReference type="NCBI Taxonomy" id="2759911"/>
    <lineage>
        <taxon>Archaea</taxon>
        <taxon>Methanobacteriati</taxon>
        <taxon>Methanobacteriota</taxon>
        <taxon>Stenosarchaea group</taxon>
        <taxon>Methanomicrobia</taxon>
        <taxon>Methanosarcinales</taxon>
        <taxon>ANME-2 cluster</taxon>
        <taxon>Candidatus Methanogasteraceae</taxon>
        <taxon>Candidatus Methanogaster</taxon>
    </lineage>
</organism>
<gene>
    <name evidence="5" type="primary">spoIIAB_2</name>
    <name evidence="2" type="synonym">spoIIAB_1</name>
    <name evidence="2" type="ORF">BNEMNGLB_00003</name>
    <name evidence="4" type="ORF">FNLBKCNM_00003</name>
    <name evidence="5" type="ORF">NKHCAGDB_00005</name>
    <name evidence="3" type="ORF">NLDJDEJO_00003</name>
</gene>
<name>A0A7G9YEY8_9EURY</name>
<reference evidence="5" key="1">
    <citation type="submission" date="2020-06" db="EMBL/GenBank/DDBJ databases">
        <title>Unique genomic features of the anaerobic methanotrophic archaea.</title>
        <authorList>
            <person name="Chadwick G.L."/>
            <person name="Skennerton C.T."/>
            <person name="Laso-Perez R."/>
            <person name="Leu A.O."/>
            <person name="Speth D.R."/>
            <person name="Yu H."/>
            <person name="Morgan-Lang C."/>
            <person name="Hatzenpichler R."/>
            <person name="Goudeau D."/>
            <person name="Malmstrom R."/>
            <person name="Brazelton W.J."/>
            <person name="Woyke T."/>
            <person name="Hallam S.J."/>
            <person name="Tyson G.W."/>
            <person name="Wegener G."/>
            <person name="Boetius A."/>
            <person name="Orphan V."/>
        </authorList>
    </citation>
    <scope>NUCLEOTIDE SEQUENCE</scope>
</reference>
<evidence type="ECO:0000313" key="4">
    <source>
        <dbReference type="EMBL" id="QNO44859.1"/>
    </source>
</evidence>
<dbReference type="Pfam" id="PF02518">
    <property type="entry name" value="HATPase_c"/>
    <property type="match status" value="1"/>
</dbReference>
<sequence>MDGKQIEIRDGRDIIAARSAGRDMAHDLGFGSADQTRLATAISELTRNVIQYAGKGFCTLSDLSNKREIIVQVVVEDSGPGIEDLAQAMEFGFSTSKGLGAGLPGTKRLVSSFEIESVPGHTVATMELTKRKSI</sequence>
<dbReference type="Gene3D" id="3.30.565.10">
    <property type="entry name" value="Histidine kinase-like ATPase, C-terminal domain"/>
    <property type="match status" value="1"/>
</dbReference>
<dbReference type="SMART" id="SM00387">
    <property type="entry name" value="HATPase_c"/>
    <property type="match status" value="1"/>
</dbReference>
<evidence type="ECO:0000313" key="3">
    <source>
        <dbReference type="EMBL" id="QNO44171.1"/>
    </source>
</evidence>
<evidence type="ECO:0000313" key="2">
    <source>
        <dbReference type="EMBL" id="QNO44148.1"/>
    </source>
</evidence>